<keyword evidence="2" id="KW-1185">Reference proteome</keyword>
<protein>
    <submittedName>
        <fullName evidence="1">Uncharacterized protein</fullName>
    </submittedName>
</protein>
<dbReference type="Proteomes" id="UP000515873">
    <property type="component" value="Chromosome"/>
</dbReference>
<reference evidence="1 2" key="1">
    <citation type="submission" date="2020-08" db="EMBL/GenBank/DDBJ databases">
        <title>Dyella sp. G9 isolated from forest soil.</title>
        <authorList>
            <person name="Fu J."/>
            <person name="Qiu L."/>
        </authorList>
    </citation>
    <scope>NUCLEOTIDE SEQUENCE [LARGE SCALE GENOMIC DNA]</scope>
    <source>
        <strain evidence="1 2">G9</strain>
    </source>
</reference>
<dbReference type="KEGG" id="dtl:H8F01_16820"/>
<sequence length="88" mass="9641">MRTADEQRALTDAMRAELEPMTLREALAWGNGHFGALDNMLVRLAHNADGTPADTFAAADALRAWAERIQAFAAIVQAKAPQPPKRRD</sequence>
<dbReference type="RefSeq" id="WP_187056205.1">
    <property type="nucleotide sequence ID" value="NZ_CP060412.1"/>
</dbReference>
<evidence type="ECO:0000313" key="2">
    <source>
        <dbReference type="Proteomes" id="UP000515873"/>
    </source>
</evidence>
<accession>A0A7G8Q1S5</accession>
<dbReference type="EMBL" id="CP060412">
    <property type="protein sequence ID" value="QNK00733.1"/>
    <property type="molecule type" value="Genomic_DNA"/>
</dbReference>
<evidence type="ECO:0000313" key="1">
    <source>
        <dbReference type="EMBL" id="QNK00733.1"/>
    </source>
</evidence>
<dbReference type="AlphaFoldDB" id="A0A7G8Q1S5"/>
<gene>
    <name evidence="1" type="ORF">H8F01_16820</name>
</gene>
<organism evidence="1 2">
    <name type="scientific">Dyella telluris</name>
    <dbReference type="NCBI Taxonomy" id="2763498"/>
    <lineage>
        <taxon>Bacteria</taxon>
        <taxon>Pseudomonadati</taxon>
        <taxon>Pseudomonadota</taxon>
        <taxon>Gammaproteobacteria</taxon>
        <taxon>Lysobacterales</taxon>
        <taxon>Rhodanobacteraceae</taxon>
        <taxon>Dyella</taxon>
    </lineage>
</organism>
<proteinExistence type="predicted"/>
<name>A0A7G8Q1S5_9GAMM</name>